<keyword evidence="1" id="KW-0472">Membrane</keyword>
<organism evidence="2 3">
    <name type="scientific">Candidatus Yanofskybacteria bacterium RIFCSPHIGHO2_02_FULL_43_22</name>
    <dbReference type="NCBI Taxonomy" id="1802681"/>
    <lineage>
        <taxon>Bacteria</taxon>
        <taxon>Candidatus Yanofskyibacteriota</taxon>
    </lineage>
</organism>
<name>A0A1F8FIZ0_9BACT</name>
<keyword evidence="1" id="KW-1133">Transmembrane helix</keyword>
<protein>
    <submittedName>
        <fullName evidence="2">Uncharacterized protein</fullName>
    </submittedName>
</protein>
<dbReference type="EMBL" id="MGJV01000045">
    <property type="protein sequence ID" value="OGN13074.1"/>
    <property type="molecule type" value="Genomic_DNA"/>
</dbReference>
<comment type="caution">
    <text evidence="2">The sequence shown here is derived from an EMBL/GenBank/DDBJ whole genome shotgun (WGS) entry which is preliminary data.</text>
</comment>
<evidence type="ECO:0000313" key="2">
    <source>
        <dbReference type="EMBL" id="OGN13074.1"/>
    </source>
</evidence>
<reference evidence="2 3" key="1">
    <citation type="journal article" date="2016" name="Nat. Commun.">
        <title>Thousands of microbial genomes shed light on interconnected biogeochemical processes in an aquifer system.</title>
        <authorList>
            <person name="Anantharaman K."/>
            <person name="Brown C.T."/>
            <person name="Hug L.A."/>
            <person name="Sharon I."/>
            <person name="Castelle C.J."/>
            <person name="Probst A.J."/>
            <person name="Thomas B.C."/>
            <person name="Singh A."/>
            <person name="Wilkins M.J."/>
            <person name="Karaoz U."/>
            <person name="Brodie E.L."/>
            <person name="Williams K.H."/>
            <person name="Hubbard S.S."/>
            <person name="Banfield J.F."/>
        </authorList>
    </citation>
    <scope>NUCLEOTIDE SEQUENCE [LARGE SCALE GENOMIC DNA]</scope>
</reference>
<proteinExistence type="predicted"/>
<sequence length="285" mass="31510">MASQVRRLFYFIFLGYNIYMEARTQKQLFIGLIFVLILGGIGFGIYSGFVANVSCTDGIKNGQEEGLDCGILACGKSCEPAIMPIEIISSQFLKIGEGDYDFVAQVFNPNTSFGASRVEFSLGSSLGSFYILPGQTKWLVLTALKIGGEVGDLKLVIKNAQWEKLDMPDNAVNFVLRRKDYRIAQASPSGQGSELDAILFNNSNYDFDKIDVAVILFDDTGNIIGVGKTDVRTFIAKSERGFNVAWPFALPGNVARQDVEASTNLFENSNYIKSYGSQEKFQKFY</sequence>
<evidence type="ECO:0000313" key="3">
    <source>
        <dbReference type="Proteomes" id="UP000176581"/>
    </source>
</evidence>
<evidence type="ECO:0000256" key="1">
    <source>
        <dbReference type="SAM" id="Phobius"/>
    </source>
</evidence>
<dbReference type="Proteomes" id="UP000176581">
    <property type="component" value="Unassembled WGS sequence"/>
</dbReference>
<dbReference type="AlphaFoldDB" id="A0A1F8FIZ0"/>
<accession>A0A1F8FIZ0</accession>
<keyword evidence="1" id="KW-0812">Transmembrane</keyword>
<feature type="transmembrane region" description="Helical" evidence="1">
    <location>
        <begin position="28"/>
        <end position="49"/>
    </location>
</feature>
<gene>
    <name evidence="2" type="ORF">A3J47_01115</name>
</gene>